<dbReference type="EMBL" id="CP018310">
    <property type="protein sequence ID" value="ASI93427.1"/>
    <property type="molecule type" value="Genomic_DNA"/>
</dbReference>
<evidence type="ECO:0000313" key="1">
    <source>
        <dbReference type="EMBL" id="ASI93427.1"/>
    </source>
</evidence>
<name>A0AAN1FNX2_9VIBR</name>
<sequence length="140" mass="15307">MTPSWFTHVLAHTLTASLAIGASLLLMPIVHPSHPTTIVSVDKPALIAQFDDELSSPWLSEKARTQRLTQFSRTLARLIHTYEAKTSAVVVSQDALLTPKHDITPEVARALRSALTHSTDDHAADFKDSHHANDTVTPSL</sequence>
<reference evidence="2" key="1">
    <citation type="submission" date="2016-12" db="EMBL/GenBank/DDBJ databases">
        <title>Comparative genomic analysis reveals the diversity, evolution, and environmental adaptation strategies of the genus Vibrio.</title>
        <authorList>
            <person name="Lin H."/>
            <person name="Wang X."/>
            <person name="Zhang X.-H."/>
        </authorList>
    </citation>
    <scope>NUCLEOTIDE SEQUENCE [LARGE SCALE GENOMIC DNA]</scope>
    <source>
        <strain evidence="2">QT6D1</strain>
        <plasmid evidence="2">unnamed</plasmid>
    </source>
</reference>
<evidence type="ECO:0008006" key="3">
    <source>
        <dbReference type="Google" id="ProtNLM"/>
    </source>
</evidence>
<dbReference type="RefSeq" id="WP_088879110.1">
    <property type="nucleotide sequence ID" value="NZ_CP018310.1"/>
</dbReference>
<dbReference type="KEGG" id="vsh:BSZ05_26625"/>
<dbReference type="Proteomes" id="UP000197092">
    <property type="component" value="Plasmid unnamed"/>
</dbReference>
<keyword evidence="1" id="KW-0614">Plasmid</keyword>
<accession>A0AAN1FNX2</accession>
<geneLocation type="plasmid" evidence="1 2">
    <name>unnamed</name>
</geneLocation>
<organism evidence="1 2">
    <name type="scientific">Vibrio mediterranei</name>
    <dbReference type="NCBI Taxonomy" id="689"/>
    <lineage>
        <taxon>Bacteria</taxon>
        <taxon>Pseudomonadati</taxon>
        <taxon>Pseudomonadota</taxon>
        <taxon>Gammaproteobacteria</taxon>
        <taxon>Vibrionales</taxon>
        <taxon>Vibrionaceae</taxon>
        <taxon>Vibrio</taxon>
    </lineage>
</organism>
<protein>
    <recommendedName>
        <fullName evidence="3">Type-F conjugative transfer system protein TrbI</fullName>
    </recommendedName>
</protein>
<proteinExistence type="predicted"/>
<evidence type="ECO:0000313" key="2">
    <source>
        <dbReference type="Proteomes" id="UP000197092"/>
    </source>
</evidence>
<gene>
    <name evidence="1" type="ORF">BSZ05_26625</name>
</gene>
<dbReference type="AlphaFoldDB" id="A0AAN1FNX2"/>